<keyword evidence="1" id="KW-0812">Transmembrane</keyword>
<keyword evidence="3" id="KW-1185">Reference proteome</keyword>
<reference evidence="3" key="1">
    <citation type="journal article" date="2013" name="Genome Biol.">
        <title>Draft genome of the mountain pine beetle, Dendroctonus ponderosae Hopkins, a major forest pest.</title>
        <authorList>
            <person name="Keeling C.I."/>
            <person name="Yuen M.M."/>
            <person name="Liao N.Y."/>
            <person name="Docking T.R."/>
            <person name="Chan S.K."/>
            <person name="Taylor G.A."/>
            <person name="Palmquist D.L."/>
            <person name="Jackman S.D."/>
            <person name="Nguyen A."/>
            <person name="Li M."/>
            <person name="Henderson H."/>
            <person name="Janes J.K."/>
            <person name="Zhao Y."/>
            <person name="Pandoh P."/>
            <person name="Moore R."/>
            <person name="Sperling F.A."/>
            <person name="Huber D.P."/>
            <person name="Birol I."/>
            <person name="Jones S.J."/>
            <person name="Bohlmann J."/>
        </authorList>
    </citation>
    <scope>NUCLEOTIDE SEQUENCE</scope>
</reference>
<evidence type="ECO:0008006" key="4">
    <source>
        <dbReference type="Google" id="ProtNLM"/>
    </source>
</evidence>
<feature type="transmembrane region" description="Helical" evidence="1">
    <location>
        <begin position="150"/>
        <end position="176"/>
    </location>
</feature>
<dbReference type="EnsemblMetazoa" id="XM_019898132.1">
    <property type="protein sequence ID" value="XP_019753691.1"/>
    <property type="gene ID" value="LOC109532968"/>
</dbReference>
<accession>A0AAR5NZM3</accession>
<evidence type="ECO:0000313" key="3">
    <source>
        <dbReference type="Proteomes" id="UP000019118"/>
    </source>
</evidence>
<dbReference type="SUPFAM" id="SSF103473">
    <property type="entry name" value="MFS general substrate transporter"/>
    <property type="match status" value="1"/>
</dbReference>
<feature type="transmembrane region" description="Helical" evidence="1">
    <location>
        <begin position="188"/>
        <end position="210"/>
    </location>
</feature>
<evidence type="ECO:0000313" key="2">
    <source>
        <dbReference type="EnsemblMetazoa" id="XP_019753691.1"/>
    </source>
</evidence>
<name>A0AAR5NZM3_DENPD</name>
<evidence type="ECO:0000256" key="1">
    <source>
        <dbReference type="SAM" id="Phobius"/>
    </source>
</evidence>
<dbReference type="PANTHER" id="PTHR11360:SF238">
    <property type="entry name" value="SD10469P"/>
    <property type="match status" value="1"/>
</dbReference>
<dbReference type="AlphaFoldDB" id="A0AAR5NZM3"/>
<feature type="transmembrane region" description="Helical" evidence="1">
    <location>
        <begin position="307"/>
        <end position="326"/>
    </location>
</feature>
<keyword evidence="1" id="KW-0472">Membrane</keyword>
<sequence length="342" mass="37218">MPGHYEDDMGSTYLKPFSQDSIAGAPSANGGASPSNSQQEVRGTWAANCRFWCCCRASACCRRPLSFTNVNRPLYRDDIFYGGSVYRLPHYSNASVPGSKGLPSLAYTLSVSRAATQRDMEQQHQCVCCPEAVLRVLTTMLHFQMLKSPAFMLLLVSGYLSLMGILIVFTYAAQFAMRKGLDPNSAKLVLSIIGISNTLGRAACGAISCLPQLDMNIVSWVTILLSGVSLIVAAFAYSKMLYVIACALFGFNLASFTVLRALVFVELFGLENLTNCFGLNMLFQSLSAFSSTPLANVILLYTGGFQAVFLFTGSALLLSGALLIPLKPVLKWERRNMNVTFS</sequence>
<feature type="transmembrane region" description="Helical" evidence="1">
    <location>
        <begin position="242"/>
        <end position="265"/>
    </location>
</feature>
<proteinExistence type="predicted"/>
<dbReference type="Gene3D" id="1.20.1250.20">
    <property type="entry name" value="MFS general substrate transporter like domains"/>
    <property type="match status" value="1"/>
</dbReference>
<feature type="transmembrane region" description="Helical" evidence="1">
    <location>
        <begin position="277"/>
        <end position="301"/>
    </location>
</feature>
<dbReference type="Proteomes" id="UP000019118">
    <property type="component" value="Unassembled WGS sequence"/>
</dbReference>
<keyword evidence="1" id="KW-1133">Transmembrane helix</keyword>
<dbReference type="PANTHER" id="PTHR11360">
    <property type="entry name" value="MONOCARBOXYLATE TRANSPORTER"/>
    <property type="match status" value="1"/>
</dbReference>
<protein>
    <recommendedName>
        <fullName evidence="4">Major facilitator superfamily (MFS) profile domain-containing protein</fullName>
    </recommendedName>
</protein>
<feature type="transmembrane region" description="Helical" evidence="1">
    <location>
        <begin position="217"/>
        <end position="236"/>
    </location>
</feature>
<dbReference type="InterPro" id="IPR036259">
    <property type="entry name" value="MFS_trans_sf"/>
</dbReference>
<reference evidence="2" key="2">
    <citation type="submission" date="2024-08" db="UniProtKB">
        <authorList>
            <consortium name="EnsemblMetazoa"/>
        </authorList>
    </citation>
    <scope>IDENTIFICATION</scope>
</reference>
<dbReference type="GO" id="GO:0008028">
    <property type="term" value="F:monocarboxylic acid transmembrane transporter activity"/>
    <property type="evidence" value="ECO:0007669"/>
    <property type="project" value="TreeGrafter"/>
</dbReference>
<dbReference type="InterPro" id="IPR050327">
    <property type="entry name" value="Proton-linked_MCT"/>
</dbReference>
<organism evidence="2 3">
    <name type="scientific">Dendroctonus ponderosae</name>
    <name type="common">Mountain pine beetle</name>
    <dbReference type="NCBI Taxonomy" id="77166"/>
    <lineage>
        <taxon>Eukaryota</taxon>
        <taxon>Metazoa</taxon>
        <taxon>Ecdysozoa</taxon>
        <taxon>Arthropoda</taxon>
        <taxon>Hexapoda</taxon>
        <taxon>Insecta</taxon>
        <taxon>Pterygota</taxon>
        <taxon>Neoptera</taxon>
        <taxon>Endopterygota</taxon>
        <taxon>Coleoptera</taxon>
        <taxon>Polyphaga</taxon>
        <taxon>Cucujiformia</taxon>
        <taxon>Curculionidae</taxon>
        <taxon>Scolytinae</taxon>
        <taxon>Dendroctonus</taxon>
    </lineage>
</organism>